<evidence type="ECO:0000256" key="4">
    <source>
        <dbReference type="ARBA" id="ARBA00023004"/>
    </source>
</evidence>
<dbReference type="PANTHER" id="PTHR43409">
    <property type="entry name" value="ANAEROBIC MAGNESIUM-PROTOPORPHYRIN IX MONOMETHYL ESTER CYCLASE-RELATED"/>
    <property type="match status" value="1"/>
</dbReference>
<name>A0A382LGC1_9ZZZZ</name>
<evidence type="ECO:0000256" key="1">
    <source>
        <dbReference type="ARBA" id="ARBA00001966"/>
    </source>
</evidence>
<organism evidence="6">
    <name type="scientific">marine metagenome</name>
    <dbReference type="NCBI Taxonomy" id="408172"/>
    <lineage>
        <taxon>unclassified sequences</taxon>
        <taxon>metagenomes</taxon>
        <taxon>ecological metagenomes</taxon>
    </lineage>
</organism>
<keyword evidence="3" id="KW-0479">Metal-binding</keyword>
<sequence length="181" mass="20769">PEILKSIKKGATLEHIKNAYRIARQVGLETRGSAIIGHPHETRASAWRTLKFIRSLKDCQQMFLNVATPYPGTELYDAAVNGMGGMRLLKTDYSEYKRYGDPVISVNDLSSRDLKKLQMIGLIMFYMTPYRFWYNIFRRSTLKAGVVNVYAFGISILRTFFHFEKGDRSRDNVPHFSGGTF</sequence>
<evidence type="ECO:0000256" key="5">
    <source>
        <dbReference type="ARBA" id="ARBA00023014"/>
    </source>
</evidence>
<evidence type="ECO:0000313" key="6">
    <source>
        <dbReference type="EMBL" id="SVC35828.1"/>
    </source>
</evidence>
<dbReference type="InterPro" id="IPR051198">
    <property type="entry name" value="BchE-like"/>
</dbReference>
<dbReference type="SUPFAM" id="SSF102114">
    <property type="entry name" value="Radical SAM enzymes"/>
    <property type="match status" value="1"/>
</dbReference>
<dbReference type="PANTHER" id="PTHR43409:SF7">
    <property type="entry name" value="BLL1977 PROTEIN"/>
    <property type="match status" value="1"/>
</dbReference>
<dbReference type="Gene3D" id="3.30.750.200">
    <property type="match status" value="1"/>
</dbReference>
<gene>
    <name evidence="6" type="ORF">METZ01_LOCUS288682</name>
</gene>
<dbReference type="GO" id="GO:0051536">
    <property type="term" value="F:iron-sulfur cluster binding"/>
    <property type="evidence" value="ECO:0007669"/>
    <property type="project" value="UniProtKB-KW"/>
</dbReference>
<dbReference type="EMBL" id="UINC01086927">
    <property type="protein sequence ID" value="SVC35828.1"/>
    <property type="molecule type" value="Genomic_DNA"/>
</dbReference>
<dbReference type="InterPro" id="IPR058240">
    <property type="entry name" value="rSAM_sf"/>
</dbReference>
<keyword evidence="2" id="KW-0949">S-adenosyl-L-methionine</keyword>
<dbReference type="GO" id="GO:0046872">
    <property type="term" value="F:metal ion binding"/>
    <property type="evidence" value="ECO:0007669"/>
    <property type="project" value="UniProtKB-KW"/>
</dbReference>
<evidence type="ECO:0000256" key="2">
    <source>
        <dbReference type="ARBA" id="ARBA00022691"/>
    </source>
</evidence>
<evidence type="ECO:0000256" key="3">
    <source>
        <dbReference type="ARBA" id="ARBA00022723"/>
    </source>
</evidence>
<proteinExistence type="predicted"/>
<feature type="non-terminal residue" evidence="6">
    <location>
        <position position="1"/>
    </location>
</feature>
<accession>A0A382LGC1</accession>
<reference evidence="6" key="1">
    <citation type="submission" date="2018-05" db="EMBL/GenBank/DDBJ databases">
        <authorList>
            <person name="Lanie J.A."/>
            <person name="Ng W.-L."/>
            <person name="Kazmierczak K.M."/>
            <person name="Andrzejewski T.M."/>
            <person name="Davidsen T.M."/>
            <person name="Wayne K.J."/>
            <person name="Tettelin H."/>
            <person name="Glass J.I."/>
            <person name="Rusch D."/>
            <person name="Podicherti R."/>
            <person name="Tsui H.-C.T."/>
            <person name="Winkler M.E."/>
        </authorList>
    </citation>
    <scope>NUCLEOTIDE SEQUENCE</scope>
</reference>
<keyword evidence="4" id="KW-0408">Iron</keyword>
<protein>
    <recommendedName>
        <fullName evidence="7">Radical SAM core domain-containing protein</fullName>
    </recommendedName>
</protein>
<keyword evidence="5" id="KW-0411">Iron-sulfur</keyword>
<evidence type="ECO:0008006" key="7">
    <source>
        <dbReference type="Google" id="ProtNLM"/>
    </source>
</evidence>
<comment type="cofactor">
    <cofactor evidence="1">
        <name>[4Fe-4S] cluster</name>
        <dbReference type="ChEBI" id="CHEBI:49883"/>
    </cofactor>
</comment>
<dbReference type="GO" id="GO:0005829">
    <property type="term" value="C:cytosol"/>
    <property type="evidence" value="ECO:0007669"/>
    <property type="project" value="TreeGrafter"/>
</dbReference>
<dbReference type="AlphaFoldDB" id="A0A382LGC1"/>